<evidence type="ECO:0000313" key="1">
    <source>
        <dbReference type="EMBL" id="ASA23485.1"/>
    </source>
</evidence>
<dbReference type="AlphaFoldDB" id="A0A2Z2KHD1"/>
<sequence length="81" mass="9509">MLLIRPEDIDGIYNRKDMPHLGFAVANVAEELLTESFDCWYCEDLYNNLLFVVKPKDVVLLKTLLRRQRTRFALSLSSYLN</sequence>
<gene>
    <name evidence="1" type="ORF">B9T62_23385</name>
</gene>
<protein>
    <submittedName>
        <fullName evidence="1">Uncharacterized protein</fullName>
    </submittedName>
</protein>
<keyword evidence="2" id="KW-1185">Reference proteome</keyword>
<organism evidence="1 2">
    <name type="scientific">Paenibacillus donghaensis</name>
    <dbReference type="NCBI Taxonomy" id="414771"/>
    <lineage>
        <taxon>Bacteria</taxon>
        <taxon>Bacillati</taxon>
        <taxon>Bacillota</taxon>
        <taxon>Bacilli</taxon>
        <taxon>Bacillales</taxon>
        <taxon>Paenibacillaceae</taxon>
        <taxon>Paenibacillus</taxon>
    </lineage>
</organism>
<reference evidence="1 2" key="1">
    <citation type="submission" date="2017-06" db="EMBL/GenBank/DDBJ databases">
        <title>Complete genome sequence of Paenibacillus donghaensis KCTC 13049T isolated from East Sea sediment, South Korea.</title>
        <authorList>
            <person name="Jung B.K."/>
            <person name="Hong S.-J."/>
            <person name="Shin J.-H."/>
        </authorList>
    </citation>
    <scope>NUCLEOTIDE SEQUENCE [LARGE SCALE GENOMIC DNA]</scope>
    <source>
        <strain evidence="1 2">KCTC 13049</strain>
    </source>
</reference>
<evidence type="ECO:0000313" key="2">
    <source>
        <dbReference type="Proteomes" id="UP000249890"/>
    </source>
</evidence>
<dbReference type="EMBL" id="CP021780">
    <property type="protein sequence ID" value="ASA23485.1"/>
    <property type="molecule type" value="Genomic_DNA"/>
</dbReference>
<accession>A0A2Z2KHD1</accession>
<dbReference type="KEGG" id="pdh:B9T62_23385"/>
<proteinExistence type="predicted"/>
<name>A0A2Z2KHD1_9BACL</name>
<dbReference type="Proteomes" id="UP000249890">
    <property type="component" value="Chromosome"/>
</dbReference>